<evidence type="ECO:0000256" key="1">
    <source>
        <dbReference type="SAM" id="MobiDB-lite"/>
    </source>
</evidence>
<organism evidence="2 3">
    <name type="scientific">Triticum turgidum subsp. durum</name>
    <name type="common">Durum wheat</name>
    <name type="synonym">Triticum durum</name>
    <dbReference type="NCBI Taxonomy" id="4567"/>
    <lineage>
        <taxon>Eukaryota</taxon>
        <taxon>Viridiplantae</taxon>
        <taxon>Streptophyta</taxon>
        <taxon>Embryophyta</taxon>
        <taxon>Tracheophyta</taxon>
        <taxon>Spermatophyta</taxon>
        <taxon>Magnoliopsida</taxon>
        <taxon>Liliopsida</taxon>
        <taxon>Poales</taxon>
        <taxon>Poaceae</taxon>
        <taxon>BOP clade</taxon>
        <taxon>Pooideae</taxon>
        <taxon>Triticodae</taxon>
        <taxon>Triticeae</taxon>
        <taxon>Triticinae</taxon>
        <taxon>Triticum</taxon>
    </lineage>
</organism>
<feature type="region of interest" description="Disordered" evidence="1">
    <location>
        <begin position="1"/>
        <end position="58"/>
    </location>
</feature>
<accession>A0A9R0X1L4</accession>
<name>A0A9R0X1L4_TRITD</name>
<keyword evidence="3" id="KW-1185">Reference proteome</keyword>
<evidence type="ECO:0000313" key="3">
    <source>
        <dbReference type="Proteomes" id="UP000324705"/>
    </source>
</evidence>
<dbReference type="Gramene" id="TRITD5Bv1G041660.1">
    <property type="protein sequence ID" value="TRITD5Bv1G041660.1"/>
    <property type="gene ID" value="TRITD5Bv1G041660"/>
</dbReference>
<dbReference type="Proteomes" id="UP000324705">
    <property type="component" value="Chromosome 5B"/>
</dbReference>
<proteinExistence type="predicted"/>
<protein>
    <submittedName>
        <fullName evidence="2">Uncharacterized protein</fullName>
    </submittedName>
</protein>
<evidence type="ECO:0000313" key="2">
    <source>
        <dbReference type="EMBL" id="VAI28310.1"/>
    </source>
</evidence>
<feature type="compositionally biased region" description="Low complexity" evidence="1">
    <location>
        <begin position="31"/>
        <end position="45"/>
    </location>
</feature>
<dbReference type="AlphaFoldDB" id="A0A9R0X1L4"/>
<sequence length="166" mass="18355">MDRGGGRGGLLHPPDPRRPCPNPLRVRCTQPRPRSSRPTARSPSSCGSPPFLPSPPSRHASCLHLASLLPPQPLQEARPPCCKAAGPNLEEEEEIPGSRRWLGTVPFRYVLHGADGFHGAEESMRAFCWKGLGGWESSAMNDECWRSFYCDTTLSSFMRHGHSQRV</sequence>
<reference evidence="2 3" key="1">
    <citation type="submission" date="2017-09" db="EMBL/GenBank/DDBJ databases">
        <authorList>
            <consortium name="International Durum Wheat Genome Sequencing Consortium (IDWGSC)"/>
            <person name="Milanesi L."/>
        </authorList>
    </citation>
    <scope>NUCLEOTIDE SEQUENCE [LARGE SCALE GENOMIC DNA]</scope>
    <source>
        <strain evidence="3">cv. Svevo</strain>
    </source>
</reference>
<dbReference type="EMBL" id="LT934120">
    <property type="protein sequence ID" value="VAI28310.1"/>
    <property type="molecule type" value="Genomic_DNA"/>
</dbReference>
<gene>
    <name evidence="2" type="ORF">TRITD_5Bv1G041660</name>
</gene>